<keyword evidence="1" id="KW-0378">Hydrolase</keyword>
<dbReference type="EMBL" id="JBHLWV010000011">
    <property type="protein sequence ID" value="MFC0313880.1"/>
    <property type="molecule type" value="Genomic_DNA"/>
</dbReference>
<dbReference type="InterPro" id="IPR041492">
    <property type="entry name" value="HAD_2"/>
</dbReference>
<accession>A0ABV6H4S0</accession>
<sequence length="229" mass="24397">MTAEPTPAPAHPDPSHPDTVLLIDLDGTVTDSFPGITASFRHAIDAMGAAAPSEEFLADVVGPPLLDSMRAYGFSDDDAERAVRAYRERYDMIGWKENSVYAGMAELLADLAARGRTLAIATSKNEEMARLILDHFGLTDHFAFIAGASADGTRRSKAQVIARALNALDLDPSTTPIVMIGDRSHDVVGAASFGLGTIAVAWGYARPGEVDEAMWTVSTVPKLREVLGV</sequence>
<dbReference type="InterPro" id="IPR023198">
    <property type="entry name" value="PGP-like_dom2"/>
</dbReference>
<dbReference type="GO" id="GO:0016787">
    <property type="term" value="F:hydrolase activity"/>
    <property type="evidence" value="ECO:0007669"/>
    <property type="project" value="UniProtKB-KW"/>
</dbReference>
<dbReference type="Gene3D" id="3.40.50.1000">
    <property type="entry name" value="HAD superfamily/HAD-like"/>
    <property type="match status" value="1"/>
</dbReference>
<gene>
    <name evidence="1" type="ORF">ACFFJD_03300</name>
</gene>
<dbReference type="InterPro" id="IPR036412">
    <property type="entry name" value="HAD-like_sf"/>
</dbReference>
<dbReference type="SFLD" id="SFLDS00003">
    <property type="entry name" value="Haloacid_Dehalogenase"/>
    <property type="match status" value="1"/>
</dbReference>
<dbReference type="PANTHER" id="PTHR43434:SF20">
    <property type="entry name" value="5'-NUCLEOTIDASE"/>
    <property type="match status" value="1"/>
</dbReference>
<evidence type="ECO:0000313" key="1">
    <source>
        <dbReference type="EMBL" id="MFC0313880.1"/>
    </source>
</evidence>
<dbReference type="Proteomes" id="UP001589783">
    <property type="component" value="Unassembled WGS sequence"/>
</dbReference>
<reference evidence="1 2" key="1">
    <citation type="submission" date="2024-09" db="EMBL/GenBank/DDBJ databases">
        <authorList>
            <person name="Sun Q."/>
            <person name="Mori K."/>
        </authorList>
    </citation>
    <scope>NUCLEOTIDE SEQUENCE [LARGE SCALE GENOMIC DNA]</scope>
    <source>
        <strain evidence="1 2">CCM 7957</strain>
    </source>
</reference>
<protein>
    <submittedName>
        <fullName evidence="1">HAD-IA family hydrolase</fullName>
    </submittedName>
</protein>
<dbReference type="InterPro" id="IPR050155">
    <property type="entry name" value="HAD-like_hydrolase_sf"/>
</dbReference>
<dbReference type="SFLD" id="SFLDG01129">
    <property type="entry name" value="C1.5:_HAD__Beta-PGM__Phosphata"/>
    <property type="match status" value="1"/>
</dbReference>
<evidence type="ECO:0000313" key="2">
    <source>
        <dbReference type="Proteomes" id="UP001589783"/>
    </source>
</evidence>
<name>A0ABV6H4S0_9ACTN</name>
<dbReference type="InterPro" id="IPR023214">
    <property type="entry name" value="HAD_sf"/>
</dbReference>
<dbReference type="NCBIfam" id="TIGR01549">
    <property type="entry name" value="HAD-SF-IA-v1"/>
    <property type="match status" value="1"/>
</dbReference>
<proteinExistence type="predicted"/>
<dbReference type="RefSeq" id="WP_382360867.1">
    <property type="nucleotide sequence ID" value="NZ_JBHLWV010000011.1"/>
</dbReference>
<keyword evidence="2" id="KW-1185">Reference proteome</keyword>
<dbReference type="InterPro" id="IPR006439">
    <property type="entry name" value="HAD-SF_hydro_IA"/>
</dbReference>
<comment type="caution">
    <text evidence="1">The sequence shown here is derived from an EMBL/GenBank/DDBJ whole genome shotgun (WGS) entry which is preliminary data.</text>
</comment>
<dbReference type="SUPFAM" id="SSF56784">
    <property type="entry name" value="HAD-like"/>
    <property type="match status" value="1"/>
</dbReference>
<dbReference type="Pfam" id="PF13419">
    <property type="entry name" value="HAD_2"/>
    <property type="match status" value="1"/>
</dbReference>
<organism evidence="1 2">
    <name type="scientific">Gordonia phosphorivorans</name>
    <dbReference type="NCBI Taxonomy" id="1056982"/>
    <lineage>
        <taxon>Bacteria</taxon>
        <taxon>Bacillati</taxon>
        <taxon>Actinomycetota</taxon>
        <taxon>Actinomycetes</taxon>
        <taxon>Mycobacteriales</taxon>
        <taxon>Gordoniaceae</taxon>
        <taxon>Gordonia</taxon>
    </lineage>
</organism>
<dbReference type="PANTHER" id="PTHR43434">
    <property type="entry name" value="PHOSPHOGLYCOLATE PHOSPHATASE"/>
    <property type="match status" value="1"/>
</dbReference>
<dbReference type="Gene3D" id="1.10.150.240">
    <property type="entry name" value="Putative phosphatase, domain 2"/>
    <property type="match status" value="1"/>
</dbReference>